<accession>A0AAV7TC98</accession>
<sequence>MAQAPWGQLTARAETDLDPDQQKHLRCAADDGGGTDVGPAAPTRRRDLSIEMQDLRLDLTSIGERVTGLEDNEIMR</sequence>
<organism evidence="2 3">
    <name type="scientific">Pleurodeles waltl</name>
    <name type="common">Iberian ribbed newt</name>
    <dbReference type="NCBI Taxonomy" id="8319"/>
    <lineage>
        <taxon>Eukaryota</taxon>
        <taxon>Metazoa</taxon>
        <taxon>Chordata</taxon>
        <taxon>Craniata</taxon>
        <taxon>Vertebrata</taxon>
        <taxon>Euteleostomi</taxon>
        <taxon>Amphibia</taxon>
        <taxon>Batrachia</taxon>
        <taxon>Caudata</taxon>
        <taxon>Salamandroidea</taxon>
        <taxon>Salamandridae</taxon>
        <taxon>Pleurodelinae</taxon>
        <taxon>Pleurodeles</taxon>
    </lineage>
</organism>
<feature type="region of interest" description="Disordered" evidence="1">
    <location>
        <begin position="1"/>
        <end position="48"/>
    </location>
</feature>
<keyword evidence="3" id="KW-1185">Reference proteome</keyword>
<gene>
    <name evidence="2" type="ORF">NDU88_005324</name>
</gene>
<reference evidence="2" key="1">
    <citation type="journal article" date="2022" name="bioRxiv">
        <title>Sequencing and chromosome-scale assembly of the giantPleurodeles waltlgenome.</title>
        <authorList>
            <person name="Brown T."/>
            <person name="Elewa A."/>
            <person name="Iarovenko S."/>
            <person name="Subramanian E."/>
            <person name="Araus A.J."/>
            <person name="Petzold A."/>
            <person name="Susuki M."/>
            <person name="Suzuki K.-i.T."/>
            <person name="Hayashi T."/>
            <person name="Toyoda A."/>
            <person name="Oliveira C."/>
            <person name="Osipova E."/>
            <person name="Leigh N.D."/>
            <person name="Simon A."/>
            <person name="Yun M.H."/>
        </authorList>
    </citation>
    <scope>NUCLEOTIDE SEQUENCE</scope>
    <source>
        <strain evidence="2">20211129_DDA</strain>
        <tissue evidence="2">Liver</tissue>
    </source>
</reference>
<evidence type="ECO:0000313" key="2">
    <source>
        <dbReference type="EMBL" id="KAJ1173492.1"/>
    </source>
</evidence>
<dbReference type="Proteomes" id="UP001066276">
    <property type="component" value="Chromosome 4_1"/>
</dbReference>
<feature type="compositionally biased region" description="Basic and acidic residues" evidence="1">
    <location>
        <begin position="20"/>
        <end position="29"/>
    </location>
</feature>
<comment type="caution">
    <text evidence="2">The sequence shown here is derived from an EMBL/GenBank/DDBJ whole genome shotgun (WGS) entry which is preliminary data.</text>
</comment>
<dbReference type="EMBL" id="JANPWB010000007">
    <property type="protein sequence ID" value="KAJ1173492.1"/>
    <property type="molecule type" value="Genomic_DNA"/>
</dbReference>
<protein>
    <submittedName>
        <fullName evidence="2">Uncharacterized protein</fullName>
    </submittedName>
</protein>
<evidence type="ECO:0000313" key="3">
    <source>
        <dbReference type="Proteomes" id="UP001066276"/>
    </source>
</evidence>
<name>A0AAV7TC98_PLEWA</name>
<dbReference type="AlphaFoldDB" id="A0AAV7TC98"/>
<evidence type="ECO:0000256" key="1">
    <source>
        <dbReference type="SAM" id="MobiDB-lite"/>
    </source>
</evidence>
<proteinExistence type="predicted"/>